<evidence type="ECO:0008006" key="4">
    <source>
        <dbReference type="Google" id="ProtNLM"/>
    </source>
</evidence>
<dbReference type="EMBL" id="NGKU01000001">
    <property type="protein sequence ID" value="OTN76011.1"/>
    <property type="molecule type" value="Genomic_DNA"/>
</dbReference>
<accession>A0A242A5J9</accession>
<protein>
    <recommendedName>
        <fullName evidence="4">DUF5673 domain-containing protein</fullName>
    </recommendedName>
</protein>
<evidence type="ECO:0000256" key="1">
    <source>
        <dbReference type="SAM" id="Phobius"/>
    </source>
</evidence>
<keyword evidence="3" id="KW-1185">Reference proteome</keyword>
<dbReference type="STRING" id="1834191.A5886_001087"/>
<feature type="transmembrane region" description="Helical" evidence="1">
    <location>
        <begin position="6"/>
        <end position="22"/>
    </location>
</feature>
<feature type="transmembrane region" description="Helical" evidence="1">
    <location>
        <begin position="34"/>
        <end position="52"/>
    </location>
</feature>
<evidence type="ECO:0000313" key="3">
    <source>
        <dbReference type="Proteomes" id="UP000195043"/>
    </source>
</evidence>
<comment type="caution">
    <text evidence="2">The sequence shown here is derived from an EMBL/GenBank/DDBJ whole genome shotgun (WGS) entry which is preliminary data.</text>
</comment>
<keyword evidence="1" id="KW-0812">Transmembrane</keyword>
<organism evidence="2 3">
    <name type="scientific">Candidatus Enterococcus testudinis</name>
    <dbReference type="NCBI Taxonomy" id="1834191"/>
    <lineage>
        <taxon>Bacteria</taxon>
        <taxon>Bacillati</taxon>
        <taxon>Bacillota</taxon>
        <taxon>Bacilli</taxon>
        <taxon>Lactobacillales</taxon>
        <taxon>Enterococcaceae</taxon>
        <taxon>Enterococcus</taxon>
    </lineage>
</organism>
<gene>
    <name evidence="2" type="ORF">A5886_001087</name>
</gene>
<keyword evidence="1" id="KW-0472">Membrane</keyword>
<proteinExistence type="predicted"/>
<dbReference type="OrthoDB" id="2186796at2"/>
<dbReference type="RefSeq" id="WP_086274012.1">
    <property type="nucleotide sequence ID" value="NZ_NGKU01000001.1"/>
</dbReference>
<keyword evidence="1" id="KW-1133">Transmembrane helix</keyword>
<reference evidence="2 3" key="1">
    <citation type="submission" date="2017-05" db="EMBL/GenBank/DDBJ databases">
        <title>The Genome Sequence of Enterococcus sp. 8G7_MSG3316.</title>
        <authorList>
            <consortium name="The Broad Institute Genomics Platform"/>
            <consortium name="The Broad Institute Genomic Center for Infectious Diseases"/>
            <person name="Earl A."/>
            <person name="Manson A."/>
            <person name="Schwartman J."/>
            <person name="Gilmore M."/>
            <person name="Abouelleil A."/>
            <person name="Cao P."/>
            <person name="Chapman S."/>
            <person name="Cusick C."/>
            <person name="Shea T."/>
            <person name="Young S."/>
            <person name="Neafsey D."/>
            <person name="Nusbaum C."/>
            <person name="Birren B."/>
        </authorList>
    </citation>
    <scope>NUCLEOTIDE SEQUENCE [LARGE SCALE GENOMIC DNA]</scope>
    <source>
        <strain evidence="2 3">8G7_MSG3316</strain>
    </source>
</reference>
<name>A0A242A5J9_9ENTE</name>
<feature type="transmembrane region" description="Helical" evidence="1">
    <location>
        <begin position="58"/>
        <end position="74"/>
    </location>
</feature>
<sequence>MAEAIIVVVFLMLLIFLQIREQQRITLVTKRSRLKQIISLTLAMMVLIIFWPEQLADQVKMIAFAVLICAIGFLKDGLADDHLVKFGVLNGDYQQYIAIQIENLGNGQSFVTFHNRKNNQFSFFFEDTSEVLTSYFKQLGLSDKLIIGELSESKKKAMNTH</sequence>
<dbReference type="Proteomes" id="UP000195043">
    <property type="component" value="Unassembled WGS sequence"/>
</dbReference>
<dbReference type="AlphaFoldDB" id="A0A242A5J9"/>
<evidence type="ECO:0000313" key="2">
    <source>
        <dbReference type="EMBL" id="OTN76011.1"/>
    </source>
</evidence>